<dbReference type="PANTHER" id="PTHR12526:SF637">
    <property type="entry name" value="GLYCOSYLTRANSFERASE EPSF-RELATED"/>
    <property type="match status" value="1"/>
</dbReference>
<dbReference type="SUPFAM" id="SSF53756">
    <property type="entry name" value="UDP-Glycosyltransferase/glycogen phosphorylase"/>
    <property type="match status" value="1"/>
</dbReference>
<evidence type="ECO:0000259" key="1">
    <source>
        <dbReference type="Pfam" id="PF00534"/>
    </source>
</evidence>
<sequence>MKILHVIPSYYPATYWGGPIFTAYALNNALAKFSGITLKVLTTDTAGLLPSQRLDYALLDDLYPNQEVLMTPRIAGASVSIELLRKLPSLVRWADVVHLTAIYSFPTIPTLLICRMLRKPVVWSPHGAIQDAHEWPGSKRKNLKRVWEMLCSFLITKEKVIVHVTSERERVATQTRIPKAKAAIVPNGVEIPNAMSQRSWVPEGKLRLLYLGRLAPKKGIENLLHAMAILNDQTVILSIHGTGDAVYARNLCDLANKLGILNKNVFFVGHVDGNPKTQAFYHADACVVPSHTECFCMVVAEALAHGVPVIASHGTPWADLETKHCGLWVGNSPESLAQAITGIRSMELAAMGNRGREWMKQEFSWSSVAHNMLKLYKEIVSRN</sequence>
<comment type="caution">
    <text evidence="3">The sequence shown here is derived from an EMBL/GenBank/DDBJ whole genome shotgun (WGS) entry which is preliminary data.</text>
</comment>
<evidence type="ECO:0000259" key="2">
    <source>
        <dbReference type="Pfam" id="PF13439"/>
    </source>
</evidence>
<dbReference type="Pfam" id="PF00534">
    <property type="entry name" value="Glycos_transf_1"/>
    <property type="match status" value="1"/>
</dbReference>
<accession>A0ABY3CJC5</accession>
<gene>
    <name evidence="3" type="ORF">EKO24_003335</name>
</gene>
<dbReference type="Gene3D" id="3.40.50.2000">
    <property type="entry name" value="Glycogen Phosphorylase B"/>
    <property type="match status" value="2"/>
</dbReference>
<evidence type="ECO:0000313" key="4">
    <source>
        <dbReference type="Proteomes" id="UP000733744"/>
    </source>
</evidence>
<dbReference type="InterPro" id="IPR001296">
    <property type="entry name" value="Glyco_trans_1"/>
</dbReference>
<dbReference type="Pfam" id="PF13439">
    <property type="entry name" value="Glyco_transf_4"/>
    <property type="match status" value="1"/>
</dbReference>
<name>A0ABY3CJC5_9GAMM</name>
<feature type="domain" description="Glycosyltransferase subfamily 4-like N-terminal" evidence="2">
    <location>
        <begin position="21"/>
        <end position="190"/>
    </location>
</feature>
<protein>
    <submittedName>
        <fullName evidence="3">Glycosyltransferase</fullName>
    </submittedName>
</protein>
<keyword evidence="4" id="KW-1185">Reference proteome</keyword>
<feature type="domain" description="Glycosyl transferase family 1" evidence="1">
    <location>
        <begin position="201"/>
        <end position="356"/>
    </location>
</feature>
<dbReference type="RefSeq" id="WP_127028997.1">
    <property type="nucleotide sequence ID" value="NZ_RYFG02000018.1"/>
</dbReference>
<dbReference type="PANTHER" id="PTHR12526">
    <property type="entry name" value="GLYCOSYLTRANSFERASE"/>
    <property type="match status" value="1"/>
</dbReference>
<reference evidence="3 4" key="1">
    <citation type="journal article" date="2019" name="Antonie Van Leeuwenhoek">
        <title>Description of 'Ca. Methylobacter oryzae' KRF1, a novel species from the environmentally important Methylobacter clade 2.</title>
        <authorList>
            <person name="Khatri K."/>
            <person name="Mohite J.A."/>
            <person name="Pandit P.S."/>
            <person name="Bahulikar R."/>
            <person name="Rahalkar M.C."/>
        </authorList>
    </citation>
    <scope>NUCLEOTIDE SEQUENCE [LARGE SCALE GENOMIC DNA]</scope>
    <source>
        <strain evidence="3 4">KRF1</strain>
    </source>
</reference>
<dbReference type="EMBL" id="RYFG02000018">
    <property type="protein sequence ID" value="TRX01779.1"/>
    <property type="molecule type" value="Genomic_DNA"/>
</dbReference>
<dbReference type="Proteomes" id="UP000733744">
    <property type="component" value="Unassembled WGS sequence"/>
</dbReference>
<dbReference type="InterPro" id="IPR028098">
    <property type="entry name" value="Glyco_trans_4-like_N"/>
</dbReference>
<organism evidence="3 4">
    <name type="scientific">Candidatus Methylobacter oryzae</name>
    <dbReference type="NCBI Taxonomy" id="2497749"/>
    <lineage>
        <taxon>Bacteria</taxon>
        <taxon>Pseudomonadati</taxon>
        <taxon>Pseudomonadota</taxon>
        <taxon>Gammaproteobacteria</taxon>
        <taxon>Methylococcales</taxon>
        <taxon>Methylococcaceae</taxon>
        <taxon>Methylobacter</taxon>
    </lineage>
</organism>
<proteinExistence type="predicted"/>
<evidence type="ECO:0000313" key="3">
    <source>
        <dbReference type="EMBL" id="TRX01779.1"/>
    </source>
</evidence>